<dbReference type="AlphaFoldDB" id="A0A9P8ZWW4"/>
<name>A0A9P8ZWW4_9PEZI</name>
<proteinExistence type="predicted"/>
<dbReference type="EMBL" id="JAGPXC010000005">
    <property type="protein sequence ID" value="KAH6653342.1"/>
    <property type="molecule type" value="Genomic_DNA"/>
</dbReference>
<feature type="region of interest" description="Disordered" evidence="1">
    <location>
        <begin position="45"/>
        <end position="101"/>
    </location>
</feature>
<reference evidence="2" key="1">
    <citation type="journal article" date="2021" name="Nat. Commun.">
        <title>Genetic determinants of endophytism in the Arabidopsis root mycobiome.</title>
        <authorList>
            <person name="Mesny F."/>
            <person name="Miyauchi S."/>
            <person name="Thiergart T."/>
            <person name="Pickel B."/>
            <person name="Atanasova L."/>
            <person name="Karlsson M."/>
            <person name="Huettel B."/>
            <person name="Barry K.W."/>
            <person name="Haridas S."/>
            <person name="Chen C."/>
            <person name="Bauer D."/>
            <person name="Andreopoulos W."/>
            <person name="Pangilinan J."/>
            <person name="LaButti K."/>
            <person name="Riley R."/>
            <person name="Lipzen A."/>
            <person name="Clum A."/>
            <person name="Drula E."/>
            <person name="Henrissat B."/>
            <person name="Kohler A."/>
            <person name="Grigoriev I.V."/>
            <person name="Martin F.M."/>
            <person name="Hacquard S."/>
        </authorList>
    </citation>
    <scope>NUCLEOTIDE SEQUENCE</scope>
    <source>
        <strain evidence="2">MPI-SDFR-AT-0073</strain>
    </source>
</reference>
<evidence type="ECO:0000313" key="3">
    <source>
        <dbReference type="Proteomes" id="UP000758603"/>
    </source>
</evidence>
<evidence type="ECO:0000256" key="1">
    <source>
        <dbReference type="SAM" id="MobiDB-lite"/>
    </source>
</evidence>
<dbReference type="OrthoDB" id="4138121at2759"/>
<comment type="caution">
    <text evidence="2">The sequence shown here is derived from an EMBL/GenBank/DDBJ whole genome shotgun (WGS) entry which is preliminary data.</text>
</comment>
<organism evidence="2 3">
    <name type="scientific">Truncatella angustata</name>
    <dbReference type="NCBI Taxonomy" id="152316"/>
    <lineage>
        <taxon>Eukaryota</taxon>
        <taxon>Fungi</taxon>
        <taxon>Dikarya</taxon>
        <taxon>Ascomycota</taxon>
        <taxon>Pezizomycotina</taxon>
        <taxon>Sordariomycetes</taxon>
        <taxon>Xylariomycetidae</taxon>
        <taxon>Amphisphaeriales</taxon>
        <taxon>Sporocadaceae</taxon>
        <taxon>Truncatella</taxon>
    </lineage>
</organism>
<protein>
    <submittedName>
        <fullName evidence="2">Uncharacterized protein</fullName>
    </submittedName>
</protein>
<dbReference type="RefSeq" id="XP_045957619.1">
    <property type="nucleotide sequence ID" value="XM_046107541.1"/>
</dbReference>
<feature type="compositionally biased region" description="Basic and acidic residues" evidence="1">
    <location>
        <begin position="58"/>
        <end position="81"/>
    </location>
</feature>
<accession>A0A9P8ZWW4</accession>
<sequence>MPNPLVYVIASIVIPTAELLIERAVRSPRFHHGVQRIHRAVEDYKHGRDPNEPVRPGEATRDQALPKRDGFFKYFTEELRNQLRGTPTEHLPPNKNPRNKR</sequence>
<gene>
    <name evidence="2" type="ORF">BKA67DRAFT_659967</name>
</gene>
<dbReference type="Pfam" id="PF10906">
    <property type="entry name" value="Mrx7"/>
    <property type="match status" value="1"/>
</dbReference>
<dbReference type="GeneID" id="70136432"/>
<dbReference type="InterPro" id="IPR020301">
    <property type="entry name" value="Mrx7"/>
</dbReference>
<evidence type="ECO:0000313" key="2">
    <source>
        <dbReference type="EMBL" id="KAH6653342.1"/>
    </source>
</evidence>
<dbReference type="Proteomes" id="UP000758603">
    <property type="component" value="Unassembled WGS sequence"/>
</dbReference>
<keyword evidence="3" id="KW-1185">Reference proteome</keyword>